<keyword evidence="2" id="KW-1185">Reference proteome</keyword>
<reference evidence="2" key="2">
    <citation type="journal article" date="2017" name="Nat. Plants">
        <title>The Aegilops tauschii genome reveals multiple impacts of transposons.</title>
        <authorList>
            <person name="Zhao G."/>
            <person name="Zou C."/>
            <person name="Li K."/>
            <person name="Wang K."/>
            <person name="Li T."/>
            <person name="Gao L."/>
            <person name="Zhang X."/>
            <person name="Wang H."/>
            <person name="Yang Z."/>
            <person name="Liu X."/>
            <person name="Jiang W."/>
            <person name="Mao L."/>
            <person name="Kong X."/>
            <person name="Jiao Y."/>
            <person name="Jia J."/>
        </authorList>
    </citation>
    <scope>NUCLEOTIDE SEQUENCE [LARGE SCALE GENOMIC DNA]</scope>
    <source>
        <strain evidence="2">cv. AL8/78</strain>
    </source>
</reference>
<reference evidence="1" key="3">
    <citation type="journal article" date="2017" name="Nature">
        <title>Genome sequence of the progenitor of the wheat D genome Aegilops tauschii.</title>
        <authorList>
            <person name="Luo M.C."/>
            <person name="Gu Y.Q."/>
            <person name="Puiu D."/>
            <person name="Wang H."/>
            <person name="Twardziok S.O."/>
            <person name="Deal K.R."/>
            <person name="Huo N."/>
            <person name="Zhu T."/>
            <person name="Wang L."/>
            <person name="Wang Y."/>
            <person name="McGuire P.E."/>
            <person name="Liu S."/>
            <person name="Long H."/>
            <person name="Ramasamy R.K."/>
            <person name="Rodriguez J.C."/>
            <person name="Van S.L."/>
            <person name="Yuan L."/>
            <person name="Wang Z."/>
            <person name="Xia Z."/>
            <person name="Xiao L."/>
            <person name="Anderson O.D."/>
            <person name="Ouyang S."/>
            <person name="Liang Y."/>
            <person name="Zimin A.V."/>
            <person name="Pertea G."/>
            <person name="Qi P."/>
            <person name="Bennetzen J.L."/>
            <person name="Dai X."/>
            <person name="Dawson M.W."/>
            <person name="Muller H.G."/>
            <person name="Kugler K."/>
            <person name="Rivarola-Duarte L."/>
            <person name="Spannagl M."/>
            <person name="Mayer K.F.X."/>
            <person name="Lu F.H."/>
            <person name="Bevan M.W."/>
            <person name="Leroy P."/>
            <person name="Li P."/>
            <person name="You F.M."/>
            <person name="Sun Q."/>
            <person name="Liu Z."/>
            <person name="Lyons E."/>
            <person name="Wicker T."/>
            <person name="Salzberg S.L."/>
            <person name="Devos K.M."/>
            <person name="Dvorak J."/>
        </authorList>
    </citation>
    <scope>NUCLEOTIDE SEQUENCE [LARGE SCALE GENOMIC DNA]</scope>
    <source>
        <strain evidence="1">cv. AL8/78</strain>
    </source>
</reference>
<sequence>FFFRRNLVALCPSLANGTSTTQLLLMGSLLYSTKPGMRRRLGMDKIPNPLAKTPGLRGWKLKKWFCCVTPSPTQS</sequence>
<name>A0A453RCW4_AEGTS</name>
<evidence type="ECO:0000313" key="2">
    <source>
        <dbReference type="Proteomes" id="UP000015105"/>
    </source>
</evidence>
<dbReference type="Proteomes" id="UP000015105">
    <property type="component" value="Chromosome 7D"/>
</dbReference>
<accession>A0A453RCW4</accession>
<dbReference type="EnsemblPlants" id="AET7Gv20540300.5">
    <property type="protein sequence ID" value="AET7Gv20540300.5"/>
    <property type="gene ID" value="AET7Gv20540300"/>
</dbReference>
<evidence type="ECO:0000313" key="1">
    <source>
        <dbReference type="EnsemblPlants" id="AET7Gv20540300.5"/>
    </source>
</evidence>
<dbReference type="AlphaFoldDB" id="A0A453RCW4"/>
<dbReference type="Gramene" id="AET7Gv20540300.5">
    <property type="protein sequence ID" value="AET7Gv20540300.5"/>
    <property type="gene ID" value="AET7Gv20540300"/>
</dbReference>
<reference evidence="1" key="4">
    <citation type="submission" date="2019-03" db="UniProtKB">
        <authorList>
            <consortium name="EnsemblPlants"/>
        </authorList>
    </citation>
    <scope>IDENTIFICATION</scope>
</reference>
<reference evidence="2" key="1">
    <citation type="journal article" date="2014" name="Science">
        <title>Ancient hybridizations among the ancestral genomes of bread wheat.</title>
        <authorList>
            <consortium name="International Wheat Genome Sequencing Consortium,"/>
            <person name="Marcussen T."/>
            <person name="Sandve S.R."/>
            <person name="Heier L."/>
            <person name="Spannagl M."/>
            <person name="Pfeifer M."/>
            <person name="Jakobsen K.S."/>
            <person name="Wulff B.B."/>
            <person name="Steuernagel B."/>
            <person name="Mayer K.F."/>
            <person name="Olsen O.A."/>
        </authorList>
    </citation>
    <scope>NUCLEOTIDE SEQUENCE [LARGE SCALE GENOMIC DNA]</scope>
    <source>
        <strain evidence="2">cv. AL8/78</strain>
    </source>
</reference>
<proteinExistence type="predicted"/>
<protein>
    <submittedName>
        <fullName evidence="1">Uncharacterized protein</fullName>
    </submittedName>
</protein>
<organism evidence="1 2">
    <name type="scientific">Aegilops tauschii subsp. strangulata</name>
    <name type="common">Goatgrass</name>
    <dbReference type="NCBI Taxonomy" id="200361"/>
    <lineage>
        <taxon>Eukaryota</taxon>
        <taxon>Viridiplantae</taxon>
        <taxon>Streptophyta</taxon>
        <taxon>Embryophyta</taxon>
        <taxon>Tracheophyta</taxon>
        <taxon>Spermatophyta</taxon>
        <taxon>Magnoliopsida</taxon>
        <taxon>Liliopsida</taxon>
        <taxon>Poales</taxon>
        <taxon>Poaceae</taxon>
        <taxon>BOP clade</taxon>
        <taxon>Pooideae</taxon>
        <taxon>Triticodae</taxon>
        <taxon>Triticeae</taxon>
        <taxon>Triticinae</taxon>
        <taxon>Aegilops</taxon>
    </lineage>
</organism>
<reference evidence="1" key="5">
    <citation type="journal article" date="2021" name="G3 (Bethesda)">
        <title>Aegilops tauschii genome assembly Aet v5.0 features greater sequence contiguity and improved annotation.</title>
        <authorList>
            <person name="Wang L."/>
            <person name="Zhu T."/>
            <person name="Rodriguez J.C."/>
            <person name="Deal K.R."/>
            <person name="Dubcovsky J."/>
            <person name="McGuire P.E."/>
            <person name="Lux T."/>
            <person name="Spannagl M."/>
            <person name="Mayer K.F.X."/>
            <person name="Baldrich P."/>
            <person name="Meyers B.C."/>
            <person name="Huo N."/>
            <person name="Gu Y.Q."/>
            <person name="Zhou H."/>
            <person name="Devos K.M."/>
            <person name="Bennetzen J.L."/>
            <person name="Unver T."/>
            <person name="Budak H."/>
            <person name="Gulick P.J."/>
            <person name="Galiba G."/>
            <person name="Kalapos B."/>
            <person name="Nelson D.R."/>
            <person name="Li P."/>
            <person name="You F.M."/>
            <person name="Luo M.C."/>
            <person name="Dvorak J."/>
        </authorList>
    </citation>
    <scope>NUCLEOTIDE SEQUENCE [LARGE SCALE GENOMIC DNA]</scope>
    <source>
        <strain evidence="1">cv. AL8/78</strain>
    </source>
</reference>